<comment type="caution">
    <text evidence="2">The sequence shown here is derived from an EMBL/GenBank/DDBJ whole genome shotgun (WGS) entry which is preliminary data.</text>
</comment>
<dbReference type="AlphaFoldDB" id="A0AA38LV17"/>
<dbReference type="GeneID" id="77732582"/>
<dbReference type="RefSeq" id="XP_052946437.1">
    <property type="nucleotide sequence ID" value="XM_053093377.1"/>
</dbReference>
<name>A0AA38LV17_9TREE</name>
<dbReference type="Proteomes" id="UP001164286">
    <property type="component" value="Unassembled WGS sequence"/>
</dbReference>
<feature type="region of interest" description="Disordered" evidence="1">
    <location>
        <begin position="213"/>
        <end position="239"/>
    </location>
</feature>
<feature type="compositionally biased region" description="Low complexity" evidence="1">
    <location>
        <begin position="213"/>
        <end position="227"/>
    </location>
</feature>
<sequence length="251" mass="26971">MSTASTSRLSGTSRDSVSIAQAMASTAQPQPPVGILPTHLASMAVGEAIGALGTLLNHIMHLGVTRETPALAHALCEIAEEILRYLCDADLLPSTTDPHLFLSIRTDALRQRRMLLTQSAVMHQQTAQITNQEHALAAADRERHELELTVLAQTATIQRQAILLRSQARVMAGKHHQVAALTRELDSYQSTVTTLADYERDIIEQFVSKLALTGRPSSSTSSGGRTPIDTVGPRGTEEADNLQAVVGRGVV</sequence>
<evidence type="ECO:0000256" key="1">
    <source>
        <dbReference type="SAM" id="MobiDB-lite"/>
    </source>
</evidence>
<accession>A0AA38LV17</accession>
<reference evidence="2" key="1">
    <citation type="journal article" date="2022" name="G3 (Bethesda)">
        <title>High quality genome of the basidiomycete yeast Dioszegia hungarica PDD-24b-2 isolated from cloud water.</title>
        <authorList>
            <person name="Jarrige D."/>
            <person name="Haridas S."/>
            <person name="Bleykasten-Grosshans C."/>
            <person name="Joly M."/>
            <person name="Nadalig T."/>
            <person name="Sancelme M."/>
            <person name="Vuilleumier S."/>
            <person name="Grigoriev I.V."/>
            <person name="Amato P."/>
            <person name="Bringel F."/>
        </authorList>
    </citation>
    <scope>NUCLEOTIDE SEQUENCE</scope>
    <source>
        <strain evidence="2">PDD-24b-2</strain>
    </source>
</reference>
<proteinExistence type="predicted"/>
<protein>
    <submittedName>
        <fullName evidence="2">Uncharacterized protein</fullName>
    </submittedName>
</protein>
<gene>
    <name evidence="2" type="ORF">MKK02DRAFT_45366</name>
</gene>
<dbReference type="EMBL" id="JAKWFO010000005">
    <property type="protein sequence ID" value="KAI9636660.1"/>
    <property type="molecule type" value="Genomic_DNA"/>
</dbReference>
<evidence type="ECO:0000313" key="3">
    <source>
        <dbReference type="Proteomes" id="UP001164286"/>
    </source>
</evidence>
<keyword evidence="3" id="KW-1185">Reference proteome</keyword>
<evidence type="ECO:0000313" key="2">
    <source>
        <dbReference type="EMBL" id="KAI9636660.1"/>
    </source>
</evidence>
<organism evidence="2 3">
    <name type="scientific">Dioszegia hungarica</name>
    <dbReference type="NCBI Taxonomy" id="4972"/>
    <lineage>
        <taxon>Eukaryota</taxon>
        <taxon>Fungi</taxon>
        <taxon>Dikarya</taxon>
        <taxon>Basidiomycota</taxon>
        <taxon>Agaricomycotina</taxon>
        <taxon>Tremellomycetes</taxon>
        <taxon>Tremellales</taxon>
        <taxon>Bulleribasidiaceae</taxon>
        <taxon>Dioszegia</taxon>
    </lineage>
</organism>